<protein>
    <recommendedName>
        <fullName evidence="9">Methylated-DNA--protein-cysteine methyltransferase</fullName>
        <ecNumber evidence="9">2.1.1.63</ecNumber>
    </recommendedName>
    <alternativeName>
        <fullName evidence="9">6-O-methylguanine-DNA methyltransferase</fullName>
        <shortName evidence="9">MGMT</shortName>
    </alternativeName>
    <alternativeName>
        <fullName evidence="9">O-6-methylguanine-DNA-alkyltransferase</fullName>
    </alternativeName>
</protein>
<comment type="function">
    <text evidence="9">Involved in the cellular defense against the biological effects of O6-methylguanine (O6-MeG) and O4-methylthymine (O4-MeT) in DNA. Repairs the methylated nucleobase in DNA by stoichiometrically transferring the methyl group to a cysteine residue in the enzyme. This is a suicide reaction: the enzyme is irreversibly inactivated.</text>
</comment>
<evidence type="ECO:0000313" key="13">
    <source>
        <dbReference type="Proteomes" id="UP000460272"/>
    </source>
</evidence>
<dbReference type="InterPro" id="IPR036388">
    <property type="entry name" value="WH-like_DNA-bd_sf"/>
</dbReference>
<keyword evidence="7 9" id="KW-0234">DNA repair</keyword>
<dbReference type="SUPFAM" id="SSF46767">
    <property type="entry name" value="Methylated DNA-protein cysteine methyltransferase, C-terminal domain"/>
    <property type="match status" value="1"/>
</dbReference>
<evidence type="ECO:0000256" key="7">
    <source>
        <dbReference type="ARBA" id="ARBA00023204"/>
    </source>
</evidence>
<keyword evidence="4 9" id="KW-0489">Methyltransferase</keyword>
<dbReference type="InterPro" id="IPR036217">
    <property type="entry name" value="MethylDNA_cys_MeTrfase_DNAb"/>
</dbReference>
<proteinExistence type="inferred from homology"/>
<name>A0A6P2C9J0_9ACTN</name>
<dbReference type="InterPro" id="IPR008332">
    <property type="entry name" value="MethylG_MeTrfase_N"/>
</dbReference>
<evidence type="ECO:0000256" key="6">
    <source>
        <dbReference type="ARBA" id="ARBA00022763"/>
    </source>
</evidence>
<comment type="catalytic activity">
    <reaction evidence="8 9">
        <text>a 6-O-methyl-2'-deoxyguanosine in DNA + L-cysteinyl-[protein] = S-methyl-L-cysteinyl-[protein] + a 2'-deoxyguanosine in DNA</text>
        <dbReference type="Rhea" id="RHEA:24000"/>
        <dbReference type="Rhea" id="RHEA-COMP:10131"/>
        <dbReference type="Rhea" id="RHEA-COMP:10132"/>
        <dbReference type="Rhea" id="RHEA-COMP:11367"/>
        <dbReference type="Rhea" id="RHEA-COMP:11368"/>
        <dbReference type="ChEBI" id="CHEBI:29950"/>
        <dbReference type="ChEBI" id="CHEBI:82612"/>
        <dbReference type="ChEBI" id="CHEBI:85445"/>
        <dbReference type="ChEBI" id="CHEBI:85448"/>
        <dbReference type="EC" id="2.1.1.63"/>
    </reaction>
</comment>
<dbReference type="GO" id="GO:0006307">
    <property type="term" value="P:DNA alkylation repair"/>
    <property type="evidence" value="ECO:0007669"/>
    <property type="project" value="UniProtKB-UniRule"/>
</dbReference>
<feature type="domain" description="Methylguanine DNA methyltransferase ribonuclease-like" evidence="11">
    <location>
        <begin position="16"/>
        <end position="85"/>
    </location>
</feature>
<dbReference type="NCBIfam" id="TIGR00589">
    <property type="entry name" value="ogt"/>
    <property type="match status" value="1"/>
</dbReference>
<dbReference type="FunFam" id="1.10.10.10:FF:000214">
    <property type="entry name" value="Methylated-DNA--protein-cysteine methyltransferase"/>
    <property type="match status" value="1"/>
</dbReference>
<evidence type="ECO:0000313" key="12">
    <source>
        <dbReference type="EMBL" id="TVZ06223.1"/>
    </source>
</evidence>
<dbReference type="CDD" id="cd06445">
    <property type="entry name" value="ATase"/>
    <property type="match status" value="1"/>
</dbReference>
<dbReference type="InterPro" id="IPR036631">
    <property type="entry name" value="MGMT_N_sf"/>
</dbReference>
<comment type="miscellaneous">
    <text evidence="9">This enzyme catalyzes only one turnover and therefore is not strictly catalytic. According to one definition, an enzyme is a biocatalyst that acts repeatedly and over many reaction cycles.</text>
</comment>
<dbReference type="InterPro" id="IPR014048">
    <property type="entry name" value="MethylDNA_cys_MeTrfase_DNA-bd"/>
</dbReference>
<dbReference type="Gene3D" id="1.10.10.10">
    <property type="entry name" value="Winged helix-like DNA-binding domain superfamily/Winged helix DNA-binding domain"/>
    <property type="match status" value="1"/>
</dbReference>
<dbReference type="RefSeq" id="WP_145850977.1">
    <property type="nucleotide sequence ID" value="NZ_RPFW01000001.1"/>
</dbReference>
<evidence type="ECO:0000256" key="8">
    <source>
        <dbReference type="ARBA" id="ARBA00049348"/>
    </source>
</evidence>
<keyword evidence="3 9" id="KW-0963">Cytoplasm</keyword>
<sequence length="185" mass="19824">MAGQFLAAGPTAPTWYDIVDSPVGRVLLTGDERALAGLYLLDAGERSYRIPAGLERRPGAFPTVAGQLEEYFAGTRREFDVPLAPCGTPFQLAVWAELMKIAYGETVSYGDIALALGKRLVASRAVGLANGRNPISIIVPCHRVIGSDGSLTGYGWGVERKEWLLRHEGAVAVREPADVQPALFG</sequence>
<dbReference type="GO" id="GO:0003908">
    <property type="term" value="F:methylated-DNA-[protein]-cysteine S-methyltransferase activity"/>
    <property type="evidence" value="ECO:0007669"/>
    <property type="project" value="UniProtKB-UniRule"/>
</dbReference>
<dbReference type="GO" id="GO:0032259">
    <property type="term" value="P:methylation"/>
    <property type="evidence" value="ECO:0007669"/>
    <property type="project" value="UniProtKB-KW"/>
</dbReference>
<evidence type="ECO:0000256" key="4">
    <source>
        <dbReference type="ARBA" id="ARBA00022603"/>
    </source>
</evidence>
<dbReference type="SUPFAM" id="SSF53155">
    <property type="entry name" value="Methylated DNA-protein cysteine methyltransferase domain"/>
    <property type="match status" value="1"/>
</dbReference>
<evidence type="ECO:0000256" key="9">
    <source>
        <dbReference type="HAMAP-Rule" id="MF_00772"/>
    </source>
</evidence>
<comment type="catalytic activity">
    <reaction evidence="1 9">
        <text>a 4-O-methyl-thymidine in DNA + L-cysteinyl-[protein] = a thymidine in DNA + S-methyl-L-cysteinyl-[protein]</text>
        <dbReference type="Rhea" id="RHEA:53428"/>
        <dbReference type="Rhea" id="RHEA-COMP:10131"/>
        <dbReference type="Rhea" id="RHEA-COMP:10132"/>
        <dbReference type="Rhea" id="RHEA-COMP:13555"/>
        <dbReference type="Rhea" id="RHEA-COMP:13556"/>
        <dbReference type="ChEBI" id="CHEBI:29950"/>
        <dbReference type="ChEBI" id="CHEBI:82612"/>
        <dbReference type="ChEBI" id="CHEBI:137386"/>
        <dbReference type="ChEBI" id="CHEBI:137387"/>
        <dbReference type="EC" id="2.1.1.63"/>
    </reaction>
</comment>
<feature type="domain" description="Methylated-DNA-[protein]-cysteine S-methyltransferase DNA binding" evidence="10">
    <location>
        <begin position="89"/>
        <end position="170"/>
    </location>
</feature>
<dbReference type="GO" id="GO:0005737">
    <property type="term" value="C:cytoplasm"/>
    <property type="evidence" value="ECO:0007669"/>
    <property type="project" value="UniProtKB-SubCell"/>
</dbReference>
<dbReference type="PROSITE" id="PS00374">
    <property type="entry name" value="MGMT"/>
    <property type="match status" value="1"/>
</dbReference>
<dbReference type="PANTHER" id="PTHR10815:SF5">
    <property type="entry name" value="METHYLATED-DNA--PROTEIN-CYSTEINE METHYLTRANSFERASE"/>
    <property type="match status" value="1"/>
</dbReference>
<dbReference type="Gene3D" id="3.30.160.70">
    <property type="entry name" value="Methylated DNA-protein cysteine methyltransferase domain"/>
    <property type="match status" value="1"/>
</dbReference>
<keyword evidence="6 9" id="KW-0227">DNA damage</keyword>
<dbReference type="HAMAP" id="MF_00772">
    <property type="entry name" value="OGT"/>
    <property type="match status" value="1"/>
</dbReference>
<keyword evidence="13" id="KW-1185">Reference proteome</keyword>
<evidence type="ECO:0000256" key="5">
    <source>
        <dbReference type="ARBA" id="ARBA00022679"/>
    </source>
</evidence>
<dbReference type="InterPro" id="IPR023546">
    <property type="entry name" value="MGMT"/>
</dbReference>
<dbReference type="EC" id="2.1.1.63" evidence="9"/>
<comment type="caution">
    <text evidence="12">The sequence shown here is derived from an EMBL/GenBank/DDBJ whole genome shotgun (WGS) entry which is preliminary data.</text>
</comment>
<dbReference type="OrthoDB" id="9802228at2"/>
<comment type="subcellular location">
    <subcellularLocation>
        <location evidence="9">Cytoplasm</location>
    </subcellularLocation>
</comment>
<gene>
    <name evidence="12" type="ORF">EAS64_01925</name>
</gene>
<organism evidence="12 13">
    <name type="scientific">Trebonia kvetii</name>
    <dbReference type="NCBI Taxonomy" id="2480626"/>
    <lineage>
        <taxon>Bacteria</taxon>
        <taxon>Bacillati</taxon>
        <taxon>Actinomycetota</taxon>
        <taxon>Actinomycetes</taxon>
        <taxon>Streptosporangiales</taxon>
        <taxon>Treboniaceae</taxon>
        <taxon>Trebonia</taxon>
    </lineage>
</organism>
<keyword evidence="5 9" id="KW-0808">Transferase</keyword>
<reference evidence="12 13" key="1">
    <citation type="submission" date="2018-11" db="EMBL/GenBank/DDBJ databases">
        <title>Trebonia kvetii gen.nov., sp.nov., a novel acidophilic actinobacterium, and proposal of the new actinobacterial family Treboniaceae fam. nov.</title>
        <authorList>
            <person name="Rapoport D."/>
            <person name="Sagova-Mareckova M."/>
            <person name="Sedlacek I."/>
            <person name="Provaznik J."/>
            <person name="Kralova S."/>
            <person name="Pavlinic D."/>
            <person name="Benes V."/>
            <person name="Kopecky J."/>
        </authorList>
    </citation>
    <scope>NUCLEOTIDE SEQUENCE [LARGE SCALE GENOMIC DNA]</scope>
    <source>
        <strain evidence="12 13">15Tr583</strain>
    </source>
</reference>
<dbReference type="InterPro" id="IPR001497">
    <property type="entry name" value="MethylDNA_cys_MeTrfase_AS"/>
</dbReference>
<evidence type="ECO:0000256" key="1">
    <source>
        <dbReference type="ARBA" id="ARBA00001286"/>
    </source>
</evidence>
<dbReference type="Pfam" id="PF01035">
    <property type="entry name" value="DNA_binding_1"/>
    <property type="match status" value="1"/>
</dbReference>
<evidence type="ECO:0000256" key="2">
    <source>
        <dbReference type="ARBA" id="ARBA00008711"/>
    </source>
</evidence>
<dbReference type="AlphaFoldDB" id="A0A6P2C9J0"/>
<dbReference type="EMBL" id="RPFW01000001">
    <property type="protein sequence ID" value="TVZ06223.1"/>
    <property type="molecule type" value="Genomic_DNA"/>
</dbReference>
<evidence type="ECO:0000256" key="3">
    <source>
        <dbReference type="ARBA" id="ARBA00022490"/>
    </source>
</evidence>
<dbReference type="Proteomes" id="UP000460272">
    <property type="component" value="Unassembled WGS sequence"/>
</dbReference>
<evidence type="ECO:0000259" key="10">
    <source>
        <dbReference type="Pfam" id="PF01035"/>
    </source>
</evidence>
<evidence type="ECO:0000259" key="11">
    <source>
        <dbReference type="Pfam" id="PF02870"/>
    </source>
</evidence>
<comment type="similarity">
    <text evidence="2 9">Belongs to the MGMT family.</text>
</comment>
<accession>A0A6P2C9J0</accession>
<dbReference type="PANTHER" id="PTHR10815">
    <property type="entry name" value="METHYLATED-DNA--PROTEIN-CYSTEINE METHYLTRANSFERASE"/>
    <property type="match status" value="1"/>
</dbReference>
<feature type="active site" description="Nucleophile; methyl group acceptor" evidence="9">
    <location>
        <position position="141"/>
    </location>
</feature>
<dbReference type="Pfam" id="PF02870">
    <property type="entry name" value="Methyltransf_1N"/>
    <property type="match status" value="1"/>
</dbReference>